<dbReference type="RefSeq" id="WP_011817702.1">
    <property type="nucleotide sequence ID" value="NC_008816.1"/>
</dbReference>
<gene>
    <name evidence="2" type="ordered locus">A9601_02281</name>
</gene>
<organism evidence="2 3">
    <name type="scientific">Prochlorococcus marinus (strain AS9601)</name>
    <dbReference type="NCBI Taxonomy" id="146891"/>
    <lineage>
        <taxon>Bacteria</taxon>
        <taxon>Bacillati</taxon>
        <taxon>Cyanobacteriota</taxon>
        <taxon>Cyanophyceae</taxon>
        <taxon>Synechococcales</taxon>
        <taxon>Prochlorococcaceae</taxon>
        <taxon>Prochlorococcus</taxon>
    </lineage>
</organism>
<dbReference type="eggNOG" id="ENOG50307DP">
    <property type="taxonomic scope" value="Bacteria"/>
</dbReference>
<dbReference type="OrthoDB" id="540754at2"/>
<evidence type="ECO:0000313" key="2">
    <source>
        <dbReference type="EMBL" id="ABM69516.1"/>
    </source>
</evidence>
<evidence type="ECO:0000313" key="3">
    <source>
        <dbReference type="Proteomes" id="UP000002590"/>
    </source>
</evidence>
<feature type="coiled-coil region" evidence="1">
    <location>
        <begin position="49"/>
        <end position="99"/>
    </location>
</feature>
<dbReference type="STRING" id="146891.A9601_02281"/>
<dbReference type="Proteomes" id="UP000002590">
    <property type="component" value="Chromosome"/>
</dbReference>
<accession>A2BP05</accession>
<evidence type="ECO:0000256" key="1">
    <source>
        <dbReference type="SAM" id="Coils"/>
    </source>
</evidence>
<dbReference type="HOGENOM" id="CLU_177006_0_0_3"/>
<protein>
    <submittedName>
        <fullName evidence="2">Uncharacterized protein</fullName>
    </submittedName>
</protein>
<dbReference type="AlphaFoldDB" id="A2BP05"/>
<name>A2BP05_PROMS</name>
<proteinExistence type="predicted"/>
<reference evidence="2 3" key="1">
    <citation type="journal article" date="2007" name="PLoS Genet.">
        <title>Patterns and implications of gene gain and loss in the evolution of Prochlorococcus.</title>
        <authorList>
            <person name="Kettler G.C."/>
            <person name="Martiny A.C."/>
            <person name="Huang K."/>
            <person name="Zucker J."/>
            <person name="Coleman M.L."/>
            <person name="Rodrigue S."/>
            <person name="Chen F."/>
            <person name="Lapidus A."/>
            <person name="Ferriera S."/>
            <person name="Johnson J."/>
            <person name="Steglich C."/>
            <person name="Church G.M."/>
            <person name="Richardson P."/>
            <person name="Chisholm S.W."/>
        </authorList>
    </citation>
    <scope>NUCLEOTIDE SEQUENCE [LARGE SCALE GENOMIC DNA]</scope>
    <source>
        <strain evidence="2 3">AS9601</strain>
    </source>
</reference>
<dbReference type="EMBL" id="CP000551">
    <property type="protein sequence ID" value="ABM69516.1"/>
    <property type="molecule type" value="Genomic_DNA"/>
</dbReference>
<keyword evidence="1" id="KW-0175">Coiled coil</keyword>
<sequence>MTNSDYLLKAAIKKVTEKLNEILVEKIEEATNIAQDAPEIIKKEFDSLKESIIEEASRLEKAENIQENESTNTYQDSKIKKALNEIEGINKQIDLFNKTLNNQIK</sequence>
<dbReference type="KEGG" id="pmb:A9601_02281"/>